<evidence type="ECO:0000313" key="16">
    <source>
        <dbReference type="Proteomes" id="UP000298860"/>
    </source>
</evidence>
<dbReference type="AlphaFoldDB" id="A0A4D4JE08"/>
<comment type="catalytic activity">
    <reaction evidence="1 12">
        <text>Hydrolysis of (1-&gt;4)-beta-linkages between N-acetylmuramic acid and N-acetyl-D-glucosamine residues in a peptidoglycan and between N-acetyl-D-glucosamine residues in chitodextrins.</text>
        <dbReference type="EC" id="3.2.1.17"/>
    </reaction>
</comment>
<evidence type="ECO:0000256" key="4">
    <source>
        <dbReference type="ARBA" id="ARBA00012732"/>
    </source>
</evidence>
<organism evidence="15 16">
    <name type="scientific">Gandjariella thermophila</name>
    <dbReference type="NCBI Taxonomy" id="1931992"/>
    <lineage>
        <taxon>Bacteria</taxon>
        <taxon>Bacillati</taxon>
        <taxon>Actinomycetota</taxon>
        <taxon>Actinomycetes</taxon>
        <taxon>Pseudonocardiales</taxon>
        <taxon>Pseudonocardiaceae</taxon>
        <taxon>Gandjariella</taxon>
    </lineage>
</organism>
<name>A0A4D4JE08_9PSEU</name>
<evidence type="ECO:0000256" key="12">
    <source>
        <dbReference type="RuleBase" id="RU361176"/>
    </source>
</evidence>
<evidence type="ECO:0000256" key="2">
    <source>
        <dbReference type="ARBA" id="ARBA00004613"/>
    </source>
</evidence>
<evidence type="ECO:0000256" key="3">
    <source>
        <dbReference type="ARBA" id="ARBA00010646"/>
    </source>
</evidence>
<dbReference type="FunFam" id="3.20.20.80:FF:000060">
    <property type="entry name" value="Lysozyme M1"/>
    <property type="match status" value="1"/>
</dbReference>
<dbReference type="GO" id="GO:0042742">
    <property type="term" value="P:defense response to bacterium"/>
    <property type="evidence" value="ECO:0007669"/>
    <property type="project" value="UniProtKB-KW"/>
</dbReference>
<dbReference type="SUPFAM" id="SSF51445">
    <property type="entry name" value="(Trans)glycosidases"/>
    <property type="match status" value="1"/>
</dbReference>
<dbReference type="SMART" id="SM00641">
    <property type="entry name" value="Glyco_25"/>
    <property type="match status" value="1"/>
</dbReference>
<keyword evidence="8 12" id="KW-0378">Hydrolase</keyword>
<dbReference type="EMBL" id="BJFL01000021">
    <property type="protein sequence ID" value="GDY32137.1"/>
    <property type="molecule type" value="Genomic_DNA"/>
</dbReference>
<dbReference type="InterPro" id="IPR018077">
    <property type="entry name" value="Glyco_hydro_fam25_subgr"/>
</dbReference>
<dbReference type="EC" id="3.2.1.17" evidence="4 12"/>
<keyword evidence="10 12" id="KW-0326">Glycosidase</keyword>
<comment type="similarity">
    <text evidence="3 12">Belongs to the glycosyl hydrolase 25 family.</text>
</comment>
<keyword evidence="7" id="KW-0081">Bacteriolytic enzyme</keyword>
<accession>A0A4D4JE08</accession>
<dbReference type="InterPro" id="IPR002053">
    <property type="entry name" value="Glyco_hydro_25"/>
</dbReference>
<evidence type="ECO:0000256" key="7">
    <source>
        <dbReference type="ARBA" id="ARBA00022638"/>
    </source>
</evidence>
<dbReference type="InterPro" id="IPR017853">
    <property type="entry name" value="GH"/>
</dbReference>
<evidence type="ECO:0000256" key="1">
    <source>
        <dbReference type="ARBA" id="ARBA00000632"/>
    </source>
</evidence>
<comment type="function">
    <text evidence="11">This enzyme has both lysozyme (acetylmuramidase) and diacetylmuramidase activities.</text>
</comment>
<feature type="compositionally biased region" description="Basic and acidic residues" evidence="13">
    <location>
        <begin position="40"/>
        <end position="55"/>
    </location>
</feature>
<dbReference type="PANTHER" id="PTHR34135:SF2">
    <property type="entry name" value="LYSOZYME"/>
    <property type="match status" value="1"/>
</dbReference>
<protein>
    <recommendedName>
        <fullName evidence="4 12">Lysozyme</fullName>
        <ecNumber evidence="4 12">3.2.1.17</ecNumber>
    </recommendedName>
</protein>
<evidence type="ECO:0000256" key="14">
    <source>
        <dbReference type="SAM" id="SignalP"/>
    </source>
</evidence>
<feature type="region of interest" description="Disordered" evidence="13">
    <location>
        <begin position="17"/>
        <end position="73"/>
    </location>
</feature>
<keyword evidence="6" id="KW-0929">Antimicrobial</keyword>
<comment type="subcellular location">
    <subcellularLocation>
        <location evidence="2">Secreted</location>
    </subcellularLocation>
</comment>
<reference evidence="16" key="1">
    <citation type="submission" date="2019-04" db="EMBL/GenBank/DDBJ databases">
        <title>Draft genome sequence of Pseudonocardiaceae bacterium SL3-2-4.</title>
        <authorList>
            <person name="Ningsih F."/>
            <person name="Yokota A."/>
            <person name="Sakai Y."/>
            <person name="Nanatani K."/>
            <person name="Yabe S."/>
            <person name="Oetari A."/>
            <person name="Sjamsuridzal W."/>
        </authorList>
    </citation>
    <scope>NUCLEOTIDE SEQUENCE [LARGE SCALE GENOMIC DNA]</scope>
    <source>
        <strain evidence="16">SL3-2-4</strain>
    </source>
</reference>
<dbReference type="CDD" id="cd06412">
    <property type="entry name" value="GH25_CH-type"/>
    <property type="match status" value="1"/>
</dbReference>
<dbReference type="GO" id="GO:0031640">
    <property type="term" value="P:killing of cells of another organism"/>
    <property type="evidence" value="ECO:0007669"/>
    <property type="project" value="UniProtKB-KW"/>
</dbReference>
<keyword evidence="9" id="KW-1015">Disulfide bond</keyword>
<evidence type="ECO:0000256" key="11">
    <source>
        <dbReference type="ARBA" id="ARBA00055588"/>
    </source>
</evidence>
<feature type="chain" id="PRO_5020672132" description="Lysozyme" evidence="14">
    <location>
        <begin position="22"/>
        <end position="273"/>
    </location>
</feature>
<dbReference type="GO" id="GO:0003796">
    <property type="term" value="F:lysozyme activity"/>
    <property type="evidence" value="ECO:0007669"/>
    <property type="project" value="UniProtKB-EC"/>
</dbReference>
<keyword evidence="16" id="KW-1185">Reference proteome</keyword>
<dbReference type="PANTHER" id="PTHR34135">
    <property type="entry name" value="LYSOZYME"/>
    <property type="match status" value="1"/>
</dbReference>
<keyword evidence="14" id="KW-0732">Signal</keyword>
<dbReference type="GO" id="GO:0009253">
    <property type="term" value="P:peptidoglycan catabolic process"/>
    <property type="evidence" value="ECO:0007669"/>
    <property type="project" value="InterPro"/>
</dbReference>
<dbReference type="GO" id="GO:0005576">
    <property type="term" value="C:extracellular region"/>
    <property type="evidence" value="ECO:0007669"/>
    <property type="project" value="UniProtKB-SubCell"/>
</dbReference>
<dbReference type="PROSITE" id="PS00953">
    <property type="entry name" value="GLYCOSYL_HYDROL_F25_1"/>
    <property type="match status" value="1"/>
</dbReference>
<dbReference type="Pfam" id="PF01183">
    <property type="entry name" value="Glyco_hydro_25"/>
    <property type="match status" value="1"/>
</dbReference>
<gene>
    <name evidence="15" type="ORF">GTS_37700</name>
</gene>
<feature type="compositionally biased region" description="Low complexity" evidence="13">
    <location>
        <begin position="17"/>
        <end position="29"/>
    </location>
</feature>
<keyword evidence="5" id="KW-0964">Secreted</keyword>
<dbReference type="Gene3D" id="3.20.20.80">
    <property type="entry name" value="Glycosidases"/>
    <property type="match status" value="1"/>
</dbReference>
<evidence type="ECO:0000256" key="5">
    <source>
        <dbReference type="ARBA" id="ARBA00022525"/>
    </source>
</evidence>
<feature type="signal peptide" evidence="14">
    <location>
        <begin position="1"/>
        <end position="21"/>
    </location>
</feature>
<dbReference type="PROSITE" id="PS51904">
    <property type="entry name" value="GLYCOSYL_HYDROL_F25_2"/>
    <property type="match status" value="1"/>
</dbReference>
<dbReference type="GO" id="GO:0016998">
    <property type="term" value="P:cell wall macromolecule catabolic process"/>
    <property type="evidence" value="ECO:0007669"/>
    <property type="project" value="InterPro"/>
</dbReference>
<sequence>MTGGALCAAPALLPAGAPAQAEPAPNARPAAPPAGPANPDDDHAGAQIARREGTGRSRGVPPPRVARTQGLDVSSHQGNVDWAAVVAKGAAFAYVKATEGTTYRNPFFAQQYNGSYQAGLIRGAYHFALPNVSDGVAQANFFVDHGGGWSPDGRTLPPALDIEYNPYGPICYGLSQRDMVGWIRAFSDQVHARTGRWPTIYTSTRWWSACTGNLGDFSDTNPLWLARYAADPGPMPFDWDFHTFWQYDDAGAFPGDQDSFNGSLDRLRALALG</sequence>
<dbReference type="InterPro" id="IPR008270">
    <property type="entry name" value="Glyco_hydro_25_AS"/>
</dbReference>
<dbReference type="GO" id="GO:0016052">
    <property type="term" value="P:carbohydrate catabolic process"/>
    <property type="evidence" value="ECO:0007669"/>
    <property type="project" value="TreeGrafter"/>
</dbReference>
<evidence type="ECO:0000256" key="8">
    <source>
        <dbReference type="ARBA" id="ARBA00022801"/>
    </source>
</evidence>
<comment type="caution">
    <text evidence="15">The sequence shown here is derived from an EMBL/GenBank/DDBJ whole genome shotgun (WGS) entry which is preliminary data.</text>
</comment>
<evidence type="ECO:0000256" key="6">
    <source>
        <dbReference type="ARBA" id="ARBA00022529"/>
    </source>
</evidence>
<evidence type="ECO:0000256" key="10">
    <source>
        <dbReference type="ARBA" id="ARBA00023295"/>
    </source>
</evidence>
<evidence type="ECO:0000313" key="15">
    <source>
        <dbReference type="EMBL" id="GDY32137.1"/>
    </source>
</evidence>
<dbReference type="Proteomes" id="UP000298860">
    <property type="component" value="Unassembled WGS sequence"/>
</dbReference>
<evidence type="ECO:0000256" key="13">
    <source>
        <dbReference type="SAM" id="MobiDB-lite"/>
    </source>
</evidence>
<evidence type="ECO:0000256" key="9">
    <source>
        <dbReference type="ARBA" id="ARBA00023157"/>
    </source>
</evidence>
<proteinExistence type="inferred from homology"/>